<reference evidence="1" key="1">
    <citation type="journal article" date="2023" name="Int. J. Syst. Evol. Microbiol.">
        <title>Mesoterricola silvestris gen. nov., sp. nov., Mesoterricola sediminis sp. nov., Geothrix oryzae sp. nov., Geothrix edaphica sp. nov., Geothrix rubra sp. nov., and Geothrix limicola sp. nov., six novel members of Acidobacteriota isolated from soils.</title>
        <authorList>
            <person name="Itoh H."/>
            <person name="Sugisawa Y."/>
            <person name="Mise K."/>
            <person name="Xu Z."/>
            <person name="Kuniyasu M."/>
            <person name="Ushijima N."/>
            <person name="Kawano K."/>
            <person name="Kobayashi E."/>
            <person name="Shiratori Y."/>
            <person name="Masuda Y."/>
            <person name="Senoo K."/>
        </authorList>
    </citation>
    <scope>NUCLEOTIDE SEQUENCE</scope>
    <source>
        <strain evidence="1">W786</strain>
    </source>
</reference>
<dbReference type="Proteomes" id="UP001228113">
    <property type="component" value="Chromosome"/>
</dbReference>
<sequence>MEELEIFITKAQACLKHPQERQRAEALLRRWAALWAGPRRALATTFSNHGAFLHFDQLIGTTWAHVFSFHAAPRHGLSMRGPDTDRMRKSHKLRANPLDRSGLDAVYDAWSARPEGRPAGNAVEFLLDETSDETWEACLQDALTRL</sequence>
<dbReference type="AlphaFoldDB" id="A0AA48GSZ3"/>
<name>A0AA48GSZ3_9BACT</name>
<dbReference type="KEGG" id="msea:METESE_00580"/>
<dbReference type="EMBL" id="AP027081">
    <property type="protein sequence ID" value="BDU75100.1"/>
    <property type="molecule type" value="Genomic_DNA"/>
</dbReference>
<evidence type="ECO:0000313" key="1">
    <source>
        <dbReference type="EMBL" id="BDU75100.1"/>
    </source>
</evidence>
<accession>A0AA48GSZ3</accession>
<proteinExistence type="predicted"/>
<dbReference type="RefSeq" id="WP_243334766.1">
    <property type="nucleotide sequence ID" value="NZ_AP027081.1"/>
</dbReference>
<gene>
    <name evidence="1" type="ORF">METESE_00580</name>
</gene>
<organism evidence="1 2">
    <name type="scientific">Mesoterricola sediminis</name>
    <dbReference type="NCBI Taxonomy" id="2927980"/>
    <lineage>
        <taxon>Bacteria</taxon>
        <taxon>Pseudomonadati</taxon>
        <taxon>Acidobacteriota</taxon>
        <taxon>Holophagae</taxon>
        <taxon>Holophagales</taxon>
        <taxon>Holophagaceae</taxon>
        <taxon>Mesoterricola</taxon>
    </lineage>
</organism>
<evidence type="ECO:0008006" key="3">
    <source>
        <dbReference type="Google" id="ProtNLM"/>
    </source>
</evidence>
<protein>
    <recommendedName>
        <fullName evidence="3">YdhG-like domain-containing protein</fullName>
    </recommendedName>
</protein>
<evidence type="ECO:0000313" key="2">
    <source>
        <dbReference type="Proteomes" id="UP001228113"/>
    </source>
</evidence>
<keyword evidence="2" id="KW-1185">Reference proteome</keyword>